<evidence type="ECO:0000313" key="2">
    <source>
        <dbReference type="Proteomes" id="UP000249396"/>
    </source>
</evidence>
<organism evidence="1 2">
    <name type="scientific">Candidatus Methylumidiphilus alinenensis</name>
    <dbReference type="NCBI Taxonomy" id="2202197"/>
    <lineage>
        <taxon>Bacteria</taxon>
        <taxon>Pseudomonadati</taxon>
        <taxon>Pseudomonadota</taxon>
        <taxon>Gammaproteobacteria</taxon>
        <taxon>Methylococcales</taxon>
        <taxon>Candidatus Methylumidiphilus</taxon>
    </lineage>
</organism>
<protein>
    <submittedName>
        <fullName evidence="1">Uncharacterized protein</fullName>
    </submittedName>
</protein>
<gene>
    <name evidence="1" type="ORF">DM484_13510</name>
</gene>
<dbReference type="Proteomes" id="UP000249396">
    <property type="component" value="Unassembled WGS sequence"/>
</dbReference>
<accession>A0A2W4SZG9</accession>
<comment type="caution">
    <text evidence="1">The sequence shown here is derived from an EMBL/GenBank/DDBJ whole genome shotgun (WGS) entry which is preliminary data.</text>
</comment>
<dbReference type="EMBL" id="QJPH01000325">
    <property type="protein sequence ID" value="PZN78044.1"/>
    <property type="molecule type" value="Genomic_DNA"/>
</dbReference>
<reference evidence="1 2" key="1">
    <citation type="journal article" date="2018" name="Aquat. Microb. Ecol.">
        <title>Gammaproteobacterial methanotrophs dominate.</title>
        <authorList>
            <person name="Rissanen A.J."/>
            <person name="Saarenheimo J."/>
            <person name="Tiirola M."/>
            <person name="Peura S."/>
            <person name="Aalto S.L."/>
            <person name="Karvinen A."/>
            <person name="Nykanen H."/>
        </authorList>
    </citation>
    <scope>NUCLEOTIDE SEQUENCE [LARGE SCALE GENOMIC DNA]</scope>
    <source>
        <strain evidence="1">AMbin10</strain>
    </source>
</reference>
<name>A0A2W4SZG9_9GAMM</name>
<sequence>MKKIDSHVITPDEYEEIPELTEEFFENGIWKIGGREVSQEVGKAAARKARLVRKEKRINTNVVEQS</sequence>
<dbReference type="AlphaFoldDB" id="A0A2W4SZG9"/>
<evidence type="ECO:0000313" key="1">
    <source>
        <dbReference type="EMBL" id="PZN78044.1"/>
    </source>
</evidence>
<proteinExistence type="predicted"/>